<dbReference type="InParanoid" id="A0A067PHJ9"/>
<reference evidence="4" key="1">
    <citation type="journal article" date="2014" name="Proc. Natl. Acad. Sci. U.S.A.">
        <title>Extensive sampling of basidiomycete genomes demonstrates inadequacy of the white-rot/brown-rot paradigm for wood decay fungi.</title>
        <authorList>
            <person name="Riley R."/>
            <person name="Salamov A.A."/>
            <person name="Brown D.W."/>
            <person name="Nagy L.G."/>
            <person name="Floudas D."/>
            <person name="Held B.W."/>
            <person name="Levasseur A."/>
            <person name="Lombard V."/>
            <person name="Morin E."/>
            <person name="Otillar R."/>
            <person name="Lindquist E.A."/>
            <person name="Sun H."/>
            <person name="LaButti K.M."/>
            <person name="Schmutz J."/>
            <person name="Jabbour D."/>
            <person name="Luo H."/>
            <person name="Baker S.E."/>
            <person name="Pisabarro A.G."/>
            <person name="Walton J.D."/>
            <person name="Blanchette R.A."/>
            <person name="Henrissat B."/>
            <person name="Martin F."/>
            <person name="Cullen D."/>
            <person name="Hibbett D.S."/>
            <person name="Grigoriev I.V."/>
        </authorList>
    </citation>
    <scope>NUCLEOTIDE SEQUENCE [LARGE SCALE GENOMIC DNA]</scope>
    <source>
        <strain evidence="4">MUCL 33604</strain>
    </source>
</reference>
<evidence type="ECO:0000313" key="3">
    <source>
        <dbReference type="EMBL" id="KDQ49916.1"/>
    </source>
</evidence>
<feature type="domain" description="Creatinase N-terminal" evidence="2">
    <location>
        <begin position="39"/>
        <end position="113"/>
    </location>
</feature>
<gene>
    <name evidence="3" type="ORF">JAAARDRAFT_613252</name>
</gene>
<dbReference type="SUPFAM" id="SSF53092">
    <property type="entry name" value="Creatinase/prolidase N-terminal domain"/>
    <property type="match status" value="1"/>
</dbReference>
<dbReference type="Gene3D" id="3.40.350.10">
    <property type="entry name" value="Creatinase/prolidase N-terminal domain"/>
    <property type="match status" value="1"/>
</dbReference>
<dbReference type="EMBL" id="KL197770">
    <property type="protein sequence ID" value="KDQ49916.1"/>
    <property type="molecule type" value="Genomic_DNA"/>
</dbReference>
<feature type="region of interest" description="Disordered" evidence="1">
    <location>
        <begin position="1"/>
        <end position="20"/>
    </location>
</feature>
<dbReference type="InterPro" id="IPR029149">
    <property type="entry name" value="Creatin/AminoP/Spt16_N"/>
</dbReference>
<dbReference type="InterPro" id="IPR050422">
    <property type="entry name" value="X-Pro_aminopeptidase_P"/>
</dbReference>
<dbReference type="PANTHER" id="PTHR43763">
    <property type="entry name" value="XAA-PRO AMINOPEPTIDASE 1"/>
    <property type="match status" value="1"/>
</dbReference>
<dbReference type="STRING" id="933084.A0A067PHJ9"/>
<name>A0A067PHJ9_9AGAM</name>
<dbReference type="OrthoDB" id="9995434at2759"/>
<protein>
    <recommendedName>
        <fullName evidence="2">Creatinase N-terminal domain-containing protein</fullName>
    </recommendedName>
</protein>
<proteinExistence type="predicted"/>
<evidence type="ECO:0000259" key="2">
    <source>
        <dbReference type="Pfam" id="PF01321"/>
    </source>
</evidence>
<dbReference type="Proteomes" id="UP000027265">
    <property type="component" value="Unassembled WGS sequence"/>
</dbReference>
<dbReference type="AlphaFoldDB" id="A0A067PHJ9"/>
<evidence type="ECO:0000313" key="4">
    <source>
        <dbReference type="Proteomes" id="UP000027265"/>
    </source>
</evidence>
<dbReference type="InterPro" id="IPR000587">
    <property type="entry name" value="Creatinase_N"/>
</dbReference>
<dbReference type="Pfam" id="PF01321">
    <property type="entry name" value="Creatinase_N"/>
    <property type="match status" value="1"/>
</dbReference>
<evidence type="ECO:0000256" key="1">
    <source>
        <dbReference type="SAM" id="MobiDB-lite"/>
    </source>
</evidence>
<organism evidence="3 4">
    <name type="scientific">Jaapia argillacea MUCL 33604</name>
    <dbReference type="NCBI Taxonomy" id="933084"/>
    <lineage>
        <taxon>Eukaryota</taxon>
        <taxon>Fungi</taxon>
        <taxon>Dikarya</taxon>
        <taxon>Basidiomycota</taxon>
        <taxon>Agaricomycotina</taxon>
        <taxon>Agaricomycetes</taxon>
        <taxon>Agaricomycetidae</taxon>
        <taxon>Jaapiales</taxon>
        <taxon>Jaapiaceae</taxon>
        <taxon>Jaapia</taxon>
    </lineage>
</organism>
<sequence length="138" mass="15249">MMATLRVQGDHTRPGSELSFSTVSRDSLDHLRGVDLMERLPQLRELMAAENPSLDYYIIPSQNVHGSQLVGSSERRLGWISGFTGSFGIAVVSKYAAYLFVDPSECPLAQAEVSSRDWQTRPLLGLMLVLYGTSRLSS</sequence>
<accession>A0A067PHJ9</accession>
<keyword evidence="4" id="KW-1185">Reference proteome</keyword>
<dbReference type="PANTHER" id="PTHR43763:SF17">
    <property type="entry name" value="AMINOPEPTIDASE P, CYTOPLASMIC-RELATED"/>
    <property type="match status" value="1"/>
</dbReference>
<dbReference type="HOGENOM" id="CLU_1855563_0_0_1"/>